<feature type="compositionally biased region" description="Basic and acidic residues" evidence="5">
    <location>
        <begin position="735"/>
        <end position="745"/>
    </location>
</feature>
<dbReference type="EMBL" id="JAQQBS010000001">
    <property type="protein sequence ID" value="KAK0178301.1"/>
    <property type="molecule type" value="Genomic_DNA"/>
</dbReference>
<dbReference type="InterPro" id="IPR007110">
    <property type="entry name" value="Ig-like_dom"/>
</dbReference>
<gene>
    <name evidence="9" type="ORF">PV328_002265</name>
</gene>
<dbReference type="GO" id="GO:0016020">
    <property type="term" value="C:membrane"/>
    <property type="evidence" value="ECO:0007669"/>
    <property type="project" value="UniProtKB-SubCell"/>
</dbReference>
<protein>
    <recommendedName>
        <fullName evidence="11">Nephrin/kirre</fullName>
    </recommendedName>
</protein>
<feature type="domain" description="Fibronectin type-III" evidence="8">
    <location>
        <begin position="560"/>
        <end position="655"/>
    </location>
</feature>
<keyword evidence="3 6" id="KW-0472">Membrane</keyword>
<evidence type="ECO:0000256" key="2">
    <source>
        <dbReference type="ARBA" id="ARBA00022737"/>
    </source>
</evidence>
<feature type="compositionally biased region" description="Polar residues" evidence="5">
    <location>
        <begin position="746"/>
        <end position="758"/>
    </location>
</feature>
<feature type="transmembrane region" description="Helical" evidence="6">
    <location>
        <begin position="21"/>
        <end position="43"/>
    </location>
</feature>
<dbReference type="InterPro" id="IPR013783">
    <property type="entry name" value="Ig-like_fold"/>
</dbReference>
<dbReference type="InterPro" id="IPR036116">
    <property type="entry name" value="FN3_sf"/>
</dbReference>
<dbReference type="PANTHER" id="PTHR23278">
    <property type="entry name" value="SIDESTEP PROTEIN"/>
    <property type="match status" value="1"/>
</dbReference>
<name>A0AA39KYG5_9HYME</name>
<evidence type="ECO:0000259" key="7">
    <source>
        <dbReference type="PROSITE" id="PS50835"/>
    </source>
</evidence>
<dbReference type="GO" id="GO:0009653">
    <property type="term" value="P:anatomical structure morphogenesis"/>
    <property type="evidence" value="ECO:0007669"/>
    <property type="project" value="UniProtKB-ARBA"/>
</dbReference>
<dbReference type="Gene3D" id="2.60.40.10">
    <property type="entry name" value="Immunoglobulins"/>
    <property type="match status" value="6"/>
</dbReference>
<evidence type="ECO:0000256" key="4">
    <source>
        <dbReference type="ARBA" id="ARBA00023157"/>
    </source>
</evidence>
<keyword evidence="10" id="KW-1185">Reference proteome</keyword>
<dbReference type="PROSITE" id="PS50835">
    <property type="entry name" value="IG_LIKE"/>
    <property type="match status" value="5"/>
</dbReference>
<feature type="domain" description="Ig-like" evidence="7">
    <location>
        <begin position="366"/>
        <end position="441"/>
    </location>
</feature>
<reference evidence="9" key="1">
    <citation type="journal article" date="2023" name="bioRxiv">
        <title>Scaffold-level genome assemblies of two parasitoid biocontrol wasps reveal the parthenogenesis mechanism and an associated novel virus.</title>
        <authorList>
            <person name="Inwood S."/>
            <person name="Skelly J."/>
            <person name="Guhlin J."/>
            <person name="Harrop T."/>
            <person name="Goldson S."/>
            <person name="Dearden P."/>
        </authorList>
    </citation>
    <scope>NUCLEOTIDE SEQUENCE</scope>
    <source>
        <strain evidence="9">Irish</strain>
        <tissue evidence="9">Whole body</tissue>
    </source>
</reference>
<dbReference type="Pfam" id="PF08205">
    <property type="entry name" value="C2-set_2"/>
    <property type="match status" value="1"/>
</dbReference>
<organism evidence="9 10">
    <name type="scientific">Microctonus aethiopoides</name>
    <dbReference type="NCBI Taxonomy" id="144406"/>
    <lineage>
        <taxon>Eukaryota</taxon>
        <taxon>Metazoa</taxon>
        <taxon>Ecdysozoa</taxon>
        <taxon>Arthropoda</taxon>
        <taxon>Hexapoda</taxon>
        <taxon>Insecta</taxon>
        <taxon>Pterygota</taxon>
        <taxon>Neoptera</taxon>
        <taxon>Endopterygota</taxon>
        <taxon>Hymenoptera</taxon>
        <taxon>Apocrita</taxon>
        <taxon>Ichneumonoidea</taxon>
        <taxon>Braconidae</taxon>
        <taxon>Euphorinae</taxon>
        <taxon>Microctonus</taxon>
    </lineage>
</organism>
<evidence type="ECO:0000256" key="1">
    <source>
        <dbReference type="ARBA" id="ARBA00004167"/>
    </source>
</evidence>
<accession>A0AA39KYG5</accession>
<dbReference type="Pfam" id="PF07679">
    <property type="entry name" value="I-set"/>
    <property type="match status" value="1"/>
</dbReference>
<dbReference type="InterPro" id="IPR003961">
    <property type="entry name" value="FN3_dom"/>
</dbReference>
<keyword evidence="6" id="KW-0812">Transmembrane</keyword>
<keyword evidence="4" id="KW-1015">Disulfide bond</keyword>
<comment type="caution">
    <text evidence="9">The sequence shown here is derived from an EMBL/GenBank/DDBJ whole genome shotgun (WGS) entry which is preliminary data.</text>
</comment>
<keyword evidence="6" id="KW-1133">Transmembrane helix</keyword>
<sequence length="944" mass="105551">MIHSHLRLCLWKLRWKRNPRYLQNGIILSISLLSFLIIGSLGVKEIPITQVTALAGDPAYLPCDISTNRNGDSVNLVLWYRDDIDASVYSIDARDRDFEFAERWSDDAVFSNRAYFLPDKKPAELGIDRIRKEEAGIYRCRVDFRIGRTRNSKVNLTVIVPPKKILITDERGISREKVVGPYLEGDDLKLHCDVHGGKPSPSIVWYRNNEIIKNESDVVHDEILRSTIVMKNLGRQDVHSELMCNANNNNKSVAVSSTVRIEMTFGPLNVKIIGTNQPLSVGKKYDIVCVTVGSRPPALVTWWRDSQQLNDSNETTSSDGNVTTSILSFIPSKSDAGRHLSCHAENPMMNMSPIEDEWILEIQYKPETRIQLGTSLNRNTIREGTDIYFDCLINAKPLVYKVEWRHNNRNLHHNVTQGIIVSNQSLVLQGVGRRSAGNYTCVGFNSVGNGQSLPFHLNVMFAPTCIHNQMKVYGVAKQEKVNVSCHVEANPPNVDFRWTFNNSAESIDITGGNIIKLGTSSIFSYTPTTEMDYGTFLCWGTNVIGYQQVPCVYHIIPAGHPDMVHNCSTYNTSTSSFSIKCTEGFNGGLQQSFLLEVKESNSQELRANLTSDIPQFSVTHLDPGLLYHACIYAYNEKGRSEPMVVQAGTLRLPEKQLTLDTDKSQDQSRHYVKLTPMLSVMIGVVTALVIVAVIVIIVLRIQNGNVDDQGKSHLEENDKNTKKIPIQRELRFRGSCDFSTDEKHTSSGLGKSFETNGDVSEGDDKNPDIIPQQVAYSTEDPMEYMRKRRLQAVLTIDTSPARSLLEQPIMSSNPVIGHGNYVGYCTIRNGMPRRELPAISSCNFKNYQPMLSDQVCSSEICTLPRQHWPSPGVPHQSITMTMNSPIIYSGLGVVTRTCPNTTILANDVEAPLRMTHCSCIQAPKGINTMMPMTTGTVIKRESAV</sequence>
<dbReference type="Proteomes" id="UP001168990">
    <property type="component" value="Unassembled WGS sequence"/>
</dbReference>
<evidence type="ECO:0000256" key="3">
    <source>
        <dbReference type="ARBA" id="ARBA00023136"/>
    </source>
</evidence>
<dbReference type="GO" id="GO:0030154">
    <property type="term" value="P:cell differentiation"/>
    <property type="evidence" value="ECO:0007669"/>
    <property type="project" value="UniProtKB-ARBA"/>
</dbReference>
<proteinExistence type="predicted"/>
<feature type="domain" description="Ig-like" evidence="7">
    <location>
        <begin position="267"/>
        <end position="361"/>
    </location>
</feature>
<dbReference type="Pfam" id="PF13927">
    <property type="entry name" value="Ig_3"/>
    <property type="match status" value="1"/>
</dbReference>
<dbReference type="SMART" id="SM00408">
    <property type="entry name" value="IGc2"/>
    <property type="match status" value="4"/>
</dbReference>
<feature type="region of interest" description="Disordered" evidence="5">
    <location>
        <begin position="735"/>
        <end position="769"/>
    </location>
</feature>
<dbReference type="AlphaFoldDB" id="A0AA39KYG5"/>
<feature type="transmembrane region" description="Helical" evidence="6">
    <location>
        <begin position="677"/>
        <end position="699"/>
    </location>
</feature>
<dbReference type="SUPFAM" id="SSF48726">
    <property type="entry name" value="Immunoglobulin"/>
    <property type="match status" value="5"/>
</dbReference>
<dbReference type="SMART" id="SM00409">
    <property type="entry name" value="IG"/>
    <property type="match status" value="4"/>
</dbReference>
<evidence type="ECO:0000259" key="8">
    <source>
        <dbReference type="PROSITE" id="PS50853"/>
    </source>
</evidence>
<dbReference type="PANTHER" id="PTHR23278:SF25">
    <property type="entry name" value="GH14967P"/>
    <property type="match status" value="1"/>
</dbReference>
<comment type="subcellular location">
    <subcellularLocation>
        <location evidence="1">Membrane</location>
        <topology evidence="1">Single-pass membrane protein</topology>
    </subcellularLocation>
</comment>
<feature type="domain" description="Ig-like" evidence="7">
    <location>
        <begin position="19"/>
        <end position="157"/>
    </location>
</feature>
<dbReference type="InterPro" id="IPR036179">
    <property type="entry name" value="Ig-like_dom_sf"/>
</dbReference>
<keyword evidence="2" id="KW-0677">Repeat</keyword>
<feature type="domain" description="Ig-like" evidence="7">
    <location>
        <begin position="162"/>
        <end position="260"/>
    </location>
</feature>
<dbReference type="PROSITE" id="PS50853">
    <property type="entry name" value="FN3"/>
    <property type="match status" value="1"/>
</dbReference>
<dbReference type="InterPro" id="IPR003599">
    <property type="entry name" value="Ig_sub"/>
</dbReference>
<feature type="domain" description="Ig-like" evidence="7">
    <location>
        <begin position="463"/>
        <end position="538"/>
    </location>
</feature>
<evidence type="ECO:0008006" key="11">
    <source>
        <dbReference type="Google" id="ProtNLM"/>
    </source>
</evidence>
<dbReference type="InterPro" id="IPR003598">
    <property type="entry name" value="Ig_sub2"/>
</dbReference>
<evidence type="ECO:0000256" key="6">
    <source>
        <dbReference type="SAM" id="Phobius"/>
    </source>
</evidence>
<evidence type="ECO:0000313" key="10">
    <source>
        <dbReference type="Proteomes" id="UP001168990"/>
    </source>
</evidence>
<evidence type="ECO:0000313" key="9">
    <source>
        <dbReference type="EMBL" id="KAK0178301.1"/>
    </source>
</evidence>
<dbReference type="InterPro" id="IPR013098">
    <property type="entry name" value="Ig_I-set"/>
</dbReference>
<reference evidence="9" key="2">
    <citation type="submission" date="2023-03" db="EMBL/GenBank/DDBJ databases">
        <authorList>
            <person name="Inwood S.N."/>
            <person name="Skelly J.G."/>
            <person name="Guhlin J."/>
            <person name="Harrop T.W.R."/>
            <person name="Goldson S.G."/>
            <person name="Dearden P.K."/>
        </authorList>
    </citation>
    <scope>NUCLEOTIDE SEQUENCE</scope>
    <source>
        <strain evidence="9">Irish</strain>
        <tissue evidence="9">Whole body</tissue>
    </source>
</reference>
<dbReference type="CDD" id="cd00063">
    <property type="entry name" value="FN3"/>
    <property type="match status" value="1"/>
</dbReference>
<evidence type="ECO:0000256" key="5">
    <source>
        <dbReference type="SAM" id="MobiDB-lite"/>
    </source>
</evidence>
<dbReference type="SUPFAM" id="SSF49265">
    <property type="entry name" value="Fibronectin type III"/>
    <property type="match status" value="1"/>
</dbReference>
<dbReference type="InterPro" id="IPR013162">
    <property type="entry name" value="CD80_C2-set"/>
</dbReference>